<evidence type="ECO:0000313" key="7">
    <source>
        <dbReference type="Proteomes" id="UP001208570"/>
    </source>
</evidence>
<dbReference type="Proteomes" id="UP001208570">
    <property type="component" value="Unassembled WGS sequence"/>
</dbReference>
<feature type="region of interest" description="Disordered" evidence="5">
    <location>
        <begin position="679"/>
        <end position="722"/>
    </location>
</feature>
<dbReference type="GO" id="GO:0045504">
    <property type="term" value="F:dynein heavy chain binding"/>
    <property type="evidence" value="ECO:0007669"/>
    <property type="project" value="TreeGrafter"/>
</dbReference>
<evidence type="ECO:0000256" key="3">
    <source>
        <dbReference type="ARBA" id="ARBA00022574"/>
    </source>
</evidence>
<feature type="compositionally biased region" description="Low complexity" evidence="5">
    <location>
        <begin position="37"/>
        <end position="58"/>
    </location>
</feature>
<evidence type="ECO:0000256" key="2">
    <source>
        <dbReference type="ARBA" id="ARBA00022490"/>
    </source>
</evidence>
<dbReference type="InterPro" id="IPR050687">
    <property type="entry name" value="Dynein_IC"/>
</dbReference>
<feature type="compositionally biased region" description="Low complexity" evidence="5">
    <location>
        <begin position="16"/>
        <end position="29"/>
    </location>
</feature>
<dbReference type="SMART" id="SM00320">
    <property type="entry name" value="WD40"/>
    <property type="match status" value="3"/>
</dbReference>
<dbReference type="PANTHER" id="PTHR12442">
    <property type="entry name" value="DYNEIN INTERMEDIATE CHAIN"/>
    <property type="match status" value="1"/>
</dbReference>
<name>A0AAD9JQN7_9ANNE</name>
<evidence type="ECO:0008006" key="8">
    <source>
        <dbReference type="Google" id="ProtNLM"/>
    </source>
</evidence>
<dbReference type="GO" id="GO:0060294">
    <property type="term" value="P:cilium movement involved in cell motility"/>
    <property type="evidence" value="ECO:0007669"/>
    <property type="project" value="TreeGrafter"/>
</dbReference>
<keyword evidence="2" id="KW-0963">Cytoplasm</keyword>
<dbReference type="InterPro" id="IPR036322">
    <property type="entry name" value="WD40_repeat_dom_sf"/>
</dbReference>
<dbReference type="SUPFAM" id="SSF50978">
    <property type="entry name" value="WD40 repeat-like"/>
    <property type="match status" value="1"/>
</dbReference>
<protein>
    <recommendedName>
        <fullName evidence="8">WD repeat-containing protein 63</fullName>
    </recommendedName>
</protein>
<dbReference type="GO" id="GO:0045503">
    <property type="term" value="F:dynein light chain binding"/>
    <property type="evidence" value="ECO:0007669"/>
    <property type="project" value="TreeGrafter"/>
</dbReference>
<keyword evidence="7" id="KW-1185">Reference proteome</keyword>
<dbReference type="AlphaFoldDB" id="A0AAD9JQN7"/>
<gene>
    <name evidence="6" type="ORF">LSH36_196g03010</name>
</gene>
<accession>A0AAD9JQN7</accession>
<dbReference type="Gene3D" id="2.130.10.10">
    <property type="entry name" value="YVTN repeat-like/Quinoprotein amine dehydrogenase"/>
    <property type="match status" value="2"/>
</dbReference>
<reference evidence="6" key="1">
    <citation type="journal article" date="2023" name="Mol. Biol. Evol.">
        <title>Third-Generation Sequencing Reveals the Adaptive Role of the Epigenome in Three Deep-Sea Polychaetes.</title>
        <authorList>
            <person name="Perez M."/>
            <person name="Aroh O."/>
            <person name="Sun Y."/>
            <person name="Lan Y."/>
            <person name="Juniper S.K."/>
            <person name="Young C.R."/>
            <person name="Angers B."/>
            <person name="Qian P.Y."/>
        </authorList>
    </citation>
    <scope>NUCLEOTIDE SEQUENCE</scope>
    <source>
        <strain evidence="6">P08H-3</strain>
    </source>
</reference>
<feature type="compositionally biased region" description="Basic and acidic residues" evidence="5">
    <location>
        <begin position="681"/>
        <end position="702"/>
    </location>
</feature>
<sequence length="1000" mass="113143">MADANSKPENAGETGGSKSSTPAPTSKPGSGKGGNKSGSKPSSAKSVAGSVKSSGSGKSAEKKGTPSSPKTPAKPKKGKKEIKEKPVETPVTENEEEKGLPEGVIPLFLASKTQEIFECRTDEDVTDDEPYKFIKKEKILEDLFNRAAISDFSVIKKIIQDYAGDEILIVYDPDFKYGQNFYVATTEEAKNRLLHVEGEEGEEGEAGEDIVYKYVPPESKPWVSLGSEKEIEEASFGEHRKRLKMCIQRKRSEFGAPCKFTDRNVADAKDAYIECTAYEDKTFELRKLELDKDIQAIPEFTESAAQTDWKYPRNAVCQYEPRVFDDEEKKEWQEKEELVEFVKRVSTKFEVALQQNEIMDVFFDDWENLADEDSSFGSKADNHLKEYQSFTDLQFSKGKTITAIEWHPSIRGIVAVAVAERMSFDDRIDQAAKVIMNPSLILVWSFSDPIHPQLLLEAPDDIMSFKFSPCDPNIICGGCINGQIVLWDISQYAERLKQPRSKRKDTSNTLPGFEDENSMDTPIIRYCAVSSIEQSHRAPVTDILWIPDHFEVNRMGVPQENKLGQCYQIMSCGTDHASVWHQADQRKGKRLSKPKVEMTETSKNSDEPKLEPTRRVLSDAEQAERMPGLVLFWDTRPPKTYGGHEKQKDLMKNPMGVPDTFKHLDLTWKPMLKVNLYKSEPGGDHAPTKFSISERHGDKTNFSDDGDQDKENSANTMAGGFTMGATQTGSAKRTLKNIKTQFYCGTEDGEIVYVDWMPQKDQDTGKLQTPKPDYYHAIMDGPIVTLQRSPFFKDIVLCVGGWTFSLWKEGVTTGSILSSCASSKRLTAGYWSPSRPAVFYITKQDGSVDIWDLLDRTHEPSMNQSVSPAPITSIYPFQVTNKQHLLAVGDNSGTLHILEIPWSLRQPTPNELQGVANYFDREVKRRGFVVERWNFREKEKMEIESENKRKAGIAPQVQLSDEEVEYRMKEEYEKYLKDEHKFLLDLGLIKEEEDEPHLPE</sequence>
<evidence type="ECO:0000256" key="1">
    <source>
        <dbReference type="ARBA" id="ARBA00004496"/>
    </source>
</evidence>
<feature type="compositionally biased region" description="Basic and acidic residues" evidence="5">
    <location>
        <begin position="594"/>
        <end position="621"/>
    </location>
</feature>
<comment type="subcellular location">
    <subcellularLocation>
        <location evidence="1">Cytoplasm</location>
    </subcellularLocation>
</comment>
<dbReference type="GO" id="GO:0036156">
    <property type="term" value="C:inner dynein arm"/>
    <property type="evidence" value="ECO:0007669"/>
    <property type="project" value="TreeGrafter"/>
</dbReference>
<evidence type="ECO:0000256" key="5">
    <source>
        <dbReference type="SAM" id="MobiDB-lite"/>
    </source>
</evidence>
<comment type="caution">
    <text evidence="6">The sequence shown here is derived from an EMBL/GenBank/DDBJ whole genome shotgun (WGS) entry which is preliminary data.</text>
</comment>
<dbReference type="InterPro" id="IPR001680">
    <property type="entry name" value="WD40_rpt"/>
</dbReference>
<dbReference type="EMBL" id="JAODUP010000196">
    <property type="protein sequence ID" value="KAK2157176.1"/>
    <property type="molecule type" value="Genomic_DNA"/>
</dbReference>
<dbReference type="PANTHER" id="PTHR12442:SF5">
    <property type="entry name" value="DYNEIN AXONEMAL INTERMEDIATE CHAIN 3"/>
    <property type="match status" value="1"/>
</dbReference>
<keyword evidence="3" id="KW-0853">WD repeat</keyword>
<evidence type="ECO:0000313" key="6">
    <source>
        <dbReference type="EMBL" id="KAK2157176.1"/>
    </source>
</evidence>
<keyword evidence="4" id="KW-0677">Repeat</keyword>
<organism evidence="6 7">
    <name type="scientific">Paralvinella palmiformis</name>
    <dbReference type="NCBI Taxonomy" id="53620"/>
    <lineage>
        <taxon>Eukaryota</taxon>
        <taxon>Metazoa</taxon>
        <taxon>Spiralia</taxon>
        <taxon>Lophotrochozoa</taxon>
        <taxon>Annelida</taxon>
        <taxon>Polychaeta</taxon>
        <taxon>Sedentaria</taxon>
        <taxon>Canalipalpata</taxon>
        <taxon>Terebellida</taxon>
        <taxon>Terebelliformia</taxon>
        <taxon>Alvinellidae</taxon>
        <taxon>Paralvinella</taxon>
    </lineage>
</organism>
<proteinExistence type="predicted"/>
<evidence type="ECO:0000256" key="4">
    <source>
        <dbReference type="ARBA" id="ARBA00022737"/>
    </source>
</evidence>
<dbReference type="InterPro" id="IPR015943">
    <property type="entry name" value="WD40/YVTN_repeat-like_dom_sf"/>
</dbReference>
<feature type="region of interest" description="Disordered" evidence="5">
    <location>
        <begin position="582"/>
        <end position="621"/>
    </location>
</feature>
<dbReference type="GO" id="GO:0036159">
    <property type="term" value="P:inner dynein arm assembly"/>
    <property type="evidence" value="ECO:0007669"/>
    <property type="project" value="TreeGrafter"/>
</dbReference>
<feature type="region of interest" description="Disordered" evidence="5">
    <location>
        <begin position="1"/>
        <end position="100"/>
    </location>
</feature>